<dbReference type="Proteomes" id="UP000283872">
    <property type="component" value="Unassembled WGS sequence"/>
</dbReference>
<comment type="similarity">
    <text evidence="2">Belongs to the bacteroidetes fimbrillin superfamily. FimB/Mfa2 family.</text>
</comment>
<comment type="caution">
    <text evidence="9">The sequence shown here is derived from an EMBL/GenBank/DDBJ whole genome shotgun (WGS) entry which is preliminary data.</text>
</comment>
<keyword evidence="4" id="KW-0472">Membrane</keyword>
<dbReference type="AlphaFoldDB" id="A0A3R5YQZ9"/>
<evidence type="ECO:0000313" key="8">
    <source>
        <dbReference type="EMBL" id="MCW4128185.1"/>
    </source>
</evidence>
<sequence>MAKKMIFGWYDSMKAGLLSLLACCLLGSCDGLMHDDLPPCETGAYLHFVYDYNIQRADMFNDHVGGLVVFVYDENGKFVTRQEAANSSLAQPLKSHDFAMQLQLQPGKYRFAAFAWQKAYSETLAARGAKFRVEMPQQGEDISRLHATLDRQQGIVENQAMPLDTLWQGLSKGIVEVKSLEMVHDTISLVRDTKELTLSLHQIDAPADISVEDFSFEITCANGTIGHDNSLWEDERLTYKPYFTWDTDFRDEAGNVKERTAHAAMMFSRLVLYPVAQNEQNAMLSIFNKKTGEEVVRINLADCLAQGRGAFDYLNYSPQEFLDREYDYHLDFFLKGGEWQYANLSISVLSWSKRIQRVDF</sequence>
<keyword evidence="5" id="KW-0564">Palmitate</keyword>
<accession>A0A3R5YQZ9</accession>
<keyword evidence="6" id="KW-0998">Cell outer membrane</keyword>
<evidence type="ECO:0000256" key="4">
    <source>
        <dbReference type="ARBA" id="ARBA00023136"/>
    </source>
</evidence>
<comment type="subcellular location">
    <subcellularLocation>
        <location evidence="1">Cell outer membrane</location>
    </subcellularLocation>
</comment>
<evidence type="ECO:0000256" key="1">
    <source>
        <dbReference type="ARBA" id="ARBA00004442"/>
    </source>
</evidence>
<gene>
    <name evidence="10" type="ORF">DW250_01740</name>
    <name evidence="9" type="ORF">DWY11_03405</name>
    <name evidence="8" type="ORF">ONT16_07930</name>
</gene>
<dbReference type="EMBL" id="QRVA01000005">
    <property type="protein sequence ID" value="RGS18103.1"/>
    <property type="molecule type" value="Genomic_DNA"/>
</dbReference>
<reference evidence="11 12" key="1">
    <citation type="submission" date="2018-08" db="EMBL/GenBank/DDBJ databases">
        <title>A genome reference for cultivated species of the human gut microbiota.</title>
        <authorList>
            <person name="Zou Y."/>
            <person name="Xue W."/>
            <person name="Luo G."/>
        </authorList>
    </citation>
    <scope>NUCLEOTIDE SEQUENCE [LARGE SCALE GENOMIC DNA]</scope>
    <source>
        <strain evidence="9 11">AF24-12</strain>
        <strain evidence="10 12">AM22-1</strain>
    </source>
</reference>
<keyword evidence="3" id="KW-0732">Signal</keyword>
<evidence type="ECO:0000313" key="11">
    <source>
        <dbReference type="Proteomes" id="UP000283872"/>
    </source>
</evidence>
<dbReference type="EMBL" id="JAPDVK010000002">
    <property type="protein sequence ID" value="MCW4128185.1"/>
    <property type="molecule type" value="Genomic_DNA"/>
</dbReference>
<keyword evidence="7" id="KW-0449">Lipoprotein</keyword>
<organism evidence="9 11">
    <name type="scientific">Segatella copri</name>
    <dbReference type="NCBI Taxonomy" id="165179"/>
    <lineage>
        <taxon>Bacteria</taxon>
        <taxon>Pseudomonadati</taxon>
        <taxon>Bacteroidota</taxon>
        <taxon>Bacteroidia</taxon>
        <taxon>Bacteroidales</taxon>
        <taxon>Prevotellaceae</taxon>
        <taxon>Segatella</taxon>
    </lineage>
</organism>
<name>A0A3R5YQZ9_9BACT</name>
<dbReference type="RefSeq" id="WP_118085640.1">
    <property type="nucleotide sequence ID" value="NZ_JAPDVK010000002.1"/>
</dbReference>
<evidence type="ECO:0000313" key="12">
    <source>
        <dbReference type="Proteomes" id="UP000286501"/>
    </source>
</evidence>
<evidence type="ECO:0000256" key="7">
    <source>
        <dbReference type="ARBA" id="ARBA00023288"/>
    </source>
</evidence>
<reference evidence="8" key="2">
    <citation type="submission" date="2022-11" db="EMBL/GenBank/DDBJ databases">
        <title>Genomic repertoires linked with pathogenic potency of arthritogenic Prevotella copri isolated from the gut of rheumatoid arthritis patients.</title>
        <authorList>
            <person name="Nii T."/>
            <person name="Maeda Y."/>
            <person name="Motooka D."/>
            <person name="Naito M."/>
            <person name="Matsumoto Y."/>
            <person name="Ogawa T."/>
            <person name="Oguro-Igashira E."/>
            <person name="Kishikawa T."/>
            <person name="Yamashita M."/>
            <person name="Koizumi S."/>
            <person name="Kurakawa T."/>
            <person name="Okumura R."/>
            <person name="Kayama H."/>
            <person name="Murakami M."/>
            <person name="Sakaguchi T."/>
            <person name="Das B."/>
            <person name="Nakamura S."/>
            <person name="Okada Y."/>
            <person name="Kumanogoh A."/>
            <person name="Takeda K."/>
        </authorList>
    </citation>
    <scope>NUCLEOTIDE SEQUENCE</scope>
    <source>
        <strain evidence="8">F3-75</strain>
    </source>
</reference>
<dbReference type="Gene3D" id="2.60.40.2100">
    <property type="match status" value="1"/>
</dbReference>
<evidence type="ECO:0000313" key="9">
    <source>
        <dbReference type="EMBL" id="RGS18103.1"/>
    </source>
</evidence>
<dbReference type="Gene3D" id="2.60.40.2090">
    <property type="match status" value="1"/>
</dbReference>
<protein>
    <submittedName>
        <fullName evidence="8">FimB/Mfa2 family fimbrial subunit</fullName>
    </submittedName>
</protein>
<dbReference type="GO" id="GO:0009279">
    <property type="term" value="C:cell outer membrane"/>
    <property type="evidence" value="ECO:0007669"/>
    <property type="project" value="UniProtKB-SubCell"/>
</dbReference>
<dbReference type="PROSITE" id="PS51257">
    <property type="entry name" value="PROKAR_LIPOPROTEIN"/>
    <property type="match status" value="1"/>
</dbReference>
<evidence type="ECO:0000313" key="10">
    <source>
        <dbReference type="EMBL" id="RHG68745.1"/>
    </source>
</evidence>
<evidence type="ECO:0000256" key="3">
    <source>
        <dbReference type="ARBA" id="ARBA00022729"/>
    </source>
</evidence>
<dbReference type="Pfam" id="PF08842">
    <property type="entry name" value="Mfa2"/>
    <property type="match status" value="1"/>
</dbReference>
<dbReference type="Proteomes" id="UP000286501">
    <property type="component" value="Unassembled WGS sequence"/>
</dbReference>
<dbReference type="InterPro" id="IPR014941">
    <property type="entry name" value="FimB/Mfa2/Mfa3"/>
</dbReference>
<dbReference type="Proteomes" id="UP001209344">
    <property type="component" value="Unassembled WGS sequence"/>
</dbReference>
<evidence type="ECO:0000256" key="5">
    <source>
        <dbReference type="ARBA" id="ARBA00023139"/>
    </source>
</evidence>
<dbReference type="EMBL" id="QRIN01000005">
    <property type="protein sequence ID" value="RHG68745.1"/>
    <property type="molecule type" value="Genomic_DNA"/>
</dbReference>
<proteinExistence type="inferred from homology"/>
<evidence type="ECO:0000256" key="2">
    <source>
        <dbReference type="ARBA" id="ARBA00007248"/>
    </source>
</evidence>
<evidence type="ECO:0000256" key="6">
    <source>
        <dbReference type="ARBA" id="ARBA00023237"/>
    </source>
</evidence>